<keyword evidence="8" id="KW-1185">Reference proteome</keyword>
<dbReference type="InterPro" id="IPR015495">
    <property type="entry name" value="Myb_TF_plants"/>
</dbReference>
<evidence type="ECO:0000313" key="8">
    <source>
        <dbReference type="Proteomes" id="UP000634136"/>
    </source>
</evidence>
<dbReference type="GO" id="GO:0003677">
    <property type="term" value="F:DNA binding"/>
    <property type="evidence" value="ECO:0007669"/>
    <property type="project" value="UniProtKB-KW"/>
</dbReference>
<dbReference type="AlphaFoldDB" id="A0A834SM60"/>
<evidence type="ECO:0000256" key="2">
    <source>
        <dbReference type="ARBA" id="ARBA00023125"/>
    </source>
</evidence>
<feature type="domain" description="HTH myb-type" evidence="5">
    <location>
        <begin position="66"/>
        <end position="84"/>
    </location>
</feature>
<dbReference type="GO" id="GO:0005634">
    <property type="term" value="C:nucleus"/>
    <property type="evidence" value="ECO:0007669"/>
    <property type="project" value="UniProtKB-SubCell"/>
</dbReference>
<organism evidence="7 8">
    <name type="scientific">Senna tora</name>
    <dbReference type="NCBI Taxonomy" id="362788"/>
    <lineage>
        <taxon>Eukaryota</taxon>
        <taxon>Viridiplantae</taxon>
        <taxon>Streptophyta</taxon>
        <taxon>Embryophyta</taxon>
        <taxon>Tracheophyta</taxon>
        <taxon>Spermatophyta</taxon>
        <taxon>Magnoliopsida</taxon>
        <taxon>eudicotyledons</taxon>
        <taxon>Gunneridae</taxon>
        <taxon>Pentapetalae</taxon>
        <taxon>rosids</taxon>
        <taxon>fabids</taxon>
        <taxon>Fabales</taxon>
        <taxon>Fabaceae</taxon>
        <taxon>Caesalpinioideae</taxon>
        <taxon>Cassia clade</taxon>
        <taxon>Senna</taxon>
    </lineage>
</organism>
<dbReference type="Pfam" id="PF00249">
    <property type="entry name" value="Myb_DNA-binding"/>
    <property type="match status" value="1"/>
</dbReference>
<keyword evidence="3" id="KW-0539">Nucleus</keyword>
<protein>
    <submittedName>
        <fullName evidence="7">Myb-related protein 308-like</fullName>
    </submittedName>
</protein>
<evidence type="ECO:0000259" key="5">
    <source>
        <dbReference type="PROSITE" id="PS51294"/>
    </source>
</evidence>
<evidence type="ECO:0000256" key="3">
    <source>
        <dbReference type="ARBA" id="ARBA00023242"/>
    </source>
</evidence>
<evidence type="ECO:0000313" key="6">
    <source>
        <dbReference type="EMBL" id="KAF7805860.1"/>
    </source>
</evidence>
<feature type="domain" description="Myb-like" evidence="4">
    <location>
        <begin position="9"/>
        <end position="61"/>
    </location>
</feature>
<dbReference type="CDD" id="cd00167">
    <property type="entry name" value="SANT"/>
    <property type="match status" value="1"/>
</dbReference>
<dbReference type="InterPro" id="IPR001005">
    <property type="entry name" value="SANT/Myb"/>
</dbReference>
<dbReference type="InterPro" id="IPR009057">
    <property type="entry name" value="Homeodomain-like_sf"/>
</dbReference>
<keyword evidence="2" id="KW-0238">DNA-binding</keyword>
<dbReference type="OrthoDB" id="2143914at2759"/>
<dbReference type="EMBL" id="JAAIUW010000012">
    <property type="protein sequence ID" value="KAF7805860.1"/>
    <property type="molecule type" value="Genomic_DNA"/>
</dbReference>
<reference evidence="7" key="1">
    <citation type="submission" date="2020-09" db="EMBL/GenBank/DDBJ databases">
        <title>Genome-Enabled Discovery of Anthraquinone Biosynthesis in Senna tora.</title>
        <authorList>
            <person name="Kang S.-H."/>
            <person name="Pandey R.P."/>
            <person name="Lee C.-M."/>
            <person name="Sim J.-S."/>
            <person name="Jeong J.-T."/>
            <person name="Choi B.-S."/>
            <person name="Jung M."/>
            <person name="Ginzburg D."/>
            <person name="Zhao K."/>
            <person name="Won S.Y."/>
            <person name="Oh T.-J."/>
            <person name="Yu Y."/>
            <person name="Kim N.-H."/>
            <person name="Lee O.R."/>
            <person name="Lee T.-H."/>
            <person name="Bashyal P."/>
            <person name="Kim T.-S."/>
            <person name="Lee W.-H."/>
            <person name="Kawkins C."/>
            <person name="Kim C.-K."/>
            <person name="Kim J.S."/>
            <person name="Ahn B.O."/>
            <person name="Rhee S.Y."/>
            <person name="Sohng J.K."/>
        </authorList>
    </citation>
    <scope>NUCLEOTIDE SEQUENCE</scope>
    <source>
        <tissue evidence="7">Leaf</tissue>
    </source>
</reference>
<evidence type="ECO:0000256" key="1">
    <source>
        <dbReference type="ARBA" id="ARBA00004123"/>
    </source>
</evidence>
<name>A0A834SM60_9FABA</name>
<proteinExistence type="predicted"/>
<comment type="subcellular location">
    <subcellularLocation>
        <location evidence="1">Nucleus</location>
    </subcellularLocation>
</comment>
<dbReference type="PANTHER" id="PTHR47999:SF47">
    <property type="entry name" value="MYB-RELATED PROTEIN MYB4"/>
    <property type="match status" value="1"/>
</dbReference>
<gene>
    <name evidence="6" type="ORF">G2W53_038021</name>
    <name evidence="7" type="ORF">G2W53_038032</name>
</gene>
<dbReference type="PROSITE" id="PS51294">
    <property type="entry name" value="HTH_MYB"/>
    <property type="match status" value="2"/>
</dbReference>
<dbReference type="PANTHER" id="PTHR47999">
    <property type="entry name" value="TRANSCRIPTION FACTOR MYB8-RELATED-RELATED"/>
    <property type="match status" value="1"/>
</dbReference>
<evidence type="ECO:0000259" key="4">
    <source>
        <dbReference type="PROSITE" id="PS50090"/>
    </source>
</evidence>
<dbReference type="InterPro" id="IPR017930">
    <property type="entry name" value="Myb_dom"/>
</dbReference>
<dbReference type="PROSITE" id="PS50090">
    <property type="entry name" value="MYB_LIKE"/>
    <property type="match status" value="1"/>
</dbReference>
<dbReference type="SUPFAM" id="SSF46689">
    <property type="entry name" value="Homeodomain-like"/>
    <property type="match status" value="1"/>
</dbReference>
<dbReference type="Gene3D" id="1.10.10.60">
    <property type="entry name" value="Homeodomain-like"/>
    <property type="match status" value="2"/>
</dbReference>
<accession>A0A834SM60</accession>
<evidence type="ECO:0000313" key="7">
    <source>
        <dbReference type="EMBL" id="KAF7805871.1"/>
    </source>
</evidence>
<dbReference type="EMBL" id="JAAIUW010000012">
    <property type="protein sequence ID" value="KAF7805871.1"/>
    <property type="molecule type" value="Genomic_DNA"/>
</dbReference>
<sequence>MVRGGYYDKSGVRRGAWSKDEDHKLRAYIQTYGHSNWRQLPKFAGLSRCGKSCRLRWSLIAGKLAGRSDNEVKNHWHSHLKKQLIKCNHDEMMTSEFKLTKQLKDANYEVGETTEYAESEKVILGSTQLAASYNNNILQSSQEYCSDVHMAAWEISEEFSNSWTHPFIQQNNYTYSHQNDYLGPNYYATNVEDTLTDQYLSYLFDNNREFLCQVMQEFPT</sequence>
<dbReference type="SMART" id="SM00717">
    <property type="entry name" value="SANT"/>
    <property type="match status" value="1"/>
</dbReference>
<dbReference type="Proteomes" id="UP000634136">
    <property type="component" value="Unassembled WGS sequence"/>
</dbReference>
<comment type="caution">
    <text evidence="7">The sequence shown here is derived from an EMBL/GenBank/DDBJ whole genome shotgun (WGS) entry which is preliminary data.</text>
</comment>
<feature type="domain" description="HTH myb-type" evidence="5">
    <location>
        <begin position="9"/>
        <end position="65"/>
    </location>
</feature>